<proteinExistence type="predicted"/>
<dbReference type="Gene3D" id="2.70.170.10">
    <property type="entry name" value="Neurotransmitter-gated ion-channel ligand-binding domain"/>
    <property type="match status" value="1"/>
</dbReference>
<dbReference type="Gene3D" id="1.20.58.390">
    <property type="entry name" value="Neurotransmitter-gated ion-channel transmembrane domain"/>
    <property type="match status" value="1"/>
</dbReference>
<dbReference type="GO" id="GO:0005230">
    <property type="term" value="F:extracellular ligand-gated monoatomic ion channel activity"/>
    <property type="evidence" value="ECO:0007669"/>
    <property type="project" value="InterPro"/>
</dbReference>
<keyword evidence="2" id="KW-0812">Transmembrane</keyword>
<feature type="region of interest" description="Disordered" evidence="1">
    <location>
        <begin position="95"/>
        <end position="127"/>
    </location>
</feature>
<evidence type="ECO:0000256" key="1">
    <source>
        <dbReference type="SAM" id="MobiDB-lite"/>
    </source>
</evidence>
<dbReference type="InterPro" id="IPR006201">
    <property type="entry name" value="Neur_channel"/>
</dbReference>
<dbReference type="InterPro" id="IPR038050">
    <property type="entry name" value="Neuro_actylchol_rec"/>
</dbReference>
<feature type="transmembrane region" description="Helical" evidence="2">
    <location>
        <begin position="451"/>
        <end position="471"/>
    </location>
</feature>
<dbReference type="GO" id="GO:0016020">
    <property type="term" value="C:membrane"/>
    <property type="evidence" value="ECO:0007669"/>
    <property type="project" value="InterPro"/>
</dbReference>
<protein>
    <submittedName>
        <fullName evidence="3">Uncharacterized protein</fullName>
    </submittedName>
</protein>
<reference evidence="3" key="1">
    <citation type="submission" date="2021-02" db="EMBL/GenBank/DDBJ databases">
        <authorList>
            <person name="Nowell W R."/>
        </authorList>
    </citation>
    <scope>NUCLEOTIDE SEQUENCE</scope>
    <source>
        <strain evidence="3">Ploen Becks lab</strain>
    </source>
</reference>
<name>A0A813SXJ2_9BILA</name>
<keyword evidence="2" id="KW-1133">Transmembrane helix</keyword>
<dbReference type="InterPro" id="IPR036734">
    <property type="entry name" value="Neur_chan_lig-bd_sf"/>
</dbReference>
<feature type="compositionally biased region" description="Polar residues" evidence="1">
    <location>
        <begin position="95"/>
        <end position="110"/>
    </location>
</feature>
<evidence type="ECO:0000313" key="3">
    <source>
        <dbReference type="EMBL" id="CAF0802197.1"/>
    </source>
</evidence>
<evidence type="ECO:0000313" key="4">
    <source>
        <dbReference type="Proteomes" id="UP000663879"/>
    </source>
</evidence>
<dbReference type="AlphaFoldDB" id="A0A813SXJ2"/>
<comment type="caution">
    <text evidence="3">The sequence shown here is derived from an EMBL/GenBank/DDBJ whole genome shotgun (WGS) entry which is preliminary data.</text>
</comment>
<dbReference type="PANTHER" id="PTHR18945">
    <property type="entry name" value="NEUROTRANSMITTER GATED ION CHANNEL"/>
    <property type="match status" value="1"/>
</dbReference>
<feature type="transmembrane region" description="Helical" evidence="2">
    <location>
        <begin position="483"/>
        <end position="504"/>
    </location>
</feature>
<evidence type="ECO:0000256" key="2">
    <source>
        <dbReference type="SAM" id="Phobius"/>
    </source>
</evidence>
<dbReference type="Proteomes" id="UP000663879">
    <property type="component" value="Unassembled WGS sequence"/>
</dbReference>
<accession>A0A813SXJ2</accession>
<dbReference type="EMBL" id="CAJNOC010000780">
    <property type="protein sequence ID" value="CAF0802197.1"/>
    <property type="molecule type" value="Genomic_DNA"/>
</dbReference>
<dbReference type="OrthoDB" id="189655at2759"/>
<gene>
    <name evidence="3" type="ORF">OXX778_LOCUS6527</name>
</gene>
<keyword evidence="4" id="KW-1185">Reference proteome</keyword>
<organism evidence="3 4">
    <name type="scientific">Brachionus calyciflorus</name>
    <dbReference type="NCBI Taxonomy" id="104777"/>
    <lineage>
        <taxon>Eukaryota</taxon>
        <taxon>Metazoa</taxon>
        <taxon>Spiralia</taxon>
        <taxon>Gnathifera</taxon>
        <taxon>Rotifera</taxon>
        <taxon>Eurotatoria</taxon>
        <taxon>Monogononta</taxon>
        <taxon>Pseudotrocha</taxon>
        <taxon>Ploima</taxon>
        <taxon>Brachionidae</taxon>
        <taxon>Brachionus</taxon>
    </lineage>
</organism>
<feature type="transmembrane region" description="Helical" evidence="2">
    <location>
        <begin position="383"/>
        <end position="405"/>
    </location>
</feature>
<keyword evidence="2" id="KW-0472">Membrane</keyword>
<dbReference type="GO" id="GO:0004888">
    <property type="term" value="F:transmembrane signaling receptor activity"/>
    <property type="evidence" value="ECO:0007669"/>
    <property type="project" value="InterPro"/>
</dbReference>
<sequence>MEDVALTTSILQDSKSNLVHDFVDNLNSNSNSNFTFRNNFKLKTTSLVEFIKLDDLNQLSELSPLELIKMQNKNLTNMKPNSKITTVTETSAQAKIKNNPNSNPTRNLLVNDSHRQRTNSSVSFNDNLNSNSDRRVKITTRIVFLKVGQIDTRNERFDAEAFIECSWEDDVIFKILADPNMMKNINGNNSLENLIRQAETVSLTNNNLVNLKNIINNINLLEYDPNFFWSPQLYIENAIGELKEEIRHRLEIVEKEGSNLLDNPNYQPKNGEFKELLSNLTVRVSEMRKLRGVFYERLELYDFPMDTQELSITLTSKRKSNEIEFIENQKDGCSINTEDFLDQQEWDLFSHVKTSQRKIFDPWRKYERTGFTVSCFIARKPGYYLYNAYMLIFLITILGFVPFAFDSGSPQFRCQVTGLLLLTSVNFRWVITQRLPSVPYLTSLDKYAIGSLLYLVLFCVWHSIIGSNIITKDPGSRKNIDRYVLFGSVLFCIIYNLCYFIWFVKMSKSIRKFQKEGLKELSVQAEQREALRKKDEQIEISMTNDEQKDYETIQKNIKKEIFSNKAQCKNTNSNQNQYRPIRTLSQANASDHSLLISTA</sequence>
<feature type="compositionally biased region" description="Polar residues" evidence="1">
    <location>
        <begin position="118"/>
        <end position="127"/>
    </location>
</feature>